<dbReference type="EMBL" id="BLBS01000001">
    <property type="protein sequence ID" value="GET85385.1"/>
    <property type="molecule type" value="Genomic_DNA"/>
</dbReference>
<evidence type="ECO:0000259" key="5">
    <source>
        <dbReference type="SMART" id="SM01131"/>
    </source>
</evidence>
<dbReference type="Gene3D" id="3.90.1640.10">
    <property type="entry name" value="inorganic pyrophosphatase (n-terminal core)"/>
    <property type="match status" value="1"/>
</dbReference>
<comment type="cofactor">
    <cofactor evidence="1">
        <name>Mn(2+)</name>
        <dbReference type="ChEBI" id="CHEBI:29035"/>
    </cofactor>
</comment>
<organism evidence="6 7">
    <name type="scientific">Leishmania tarentolae</name>
    <name type="common">Sauroleishmania tarentolae</name>
    <dbReference type="NCBI Taxonomy" id="5689"/>
    <lineage>
        <taxon>Eukaryota</taxon>
        <taxon>Discoba</taxon>
        <taxon>Euglenozoa</taxon>
        <taxon>Kinetoplastea</taxon>
        <taxon>Metakinetoplastina</taxon>
        <taxon>Trypanosomatida</taxon>
        <taxon>Trypanosomatidae</taxon>
        <taxon>Leishmaniinae</taxon>
        <taxon>Leishmania</taxon>
        <taxon>lizard Leishmania</taxon>
    </lineage>
</organism>
<evidence type="ECO:0000256" key="3">
    <source>
        <dbReference type="ARBA" id="ARBA00022801"/>
    </source>
</evidence>
<evidence type="ECO:0000256" key="1">
    <source>
        <dbReference type="ARBA" id="ARBA00001936"/>
    </source>
</evidence>
<dbReference type="Proteomes" id="UP000419144">
    <property type="component" value="Unassembled WGS sequence"/>
</dbReference>
<keyword evidence="4" id="KW-0464">Manganese</keyword>
<dbReference type="OrthoDB" id="374045at2759"/>
<dbReference type="GO" id="GO:0046872">
    <property type="term" value="F:metal ion binding"/>
    <property type="evidence" value="ECO:0007669"/>
    <property type="project" value="UniProtKB-KW"/>
</dbReference>
<feature type="domain" description="DHHA2" evidence="5">
    <location>
        <begin position="224"/>
        <end position="379"/>
    </location>
</feature>
<dbReference type="SMART" id="SM01131">
    <property type="entry name" value="DHHA2"/>
    <property type="match status" value="1"/>
</dbReference>
<reference evidence="6" key="1">
    <citation type="submission" date="2019-11" db="EMBL/GenBank/DDBJ databases">
        <title>Leishmania tarentolae CDS.</title>
        <authorList>
            <person name="Goto Y."/>
            <person name="Yamagishi J."/>
        </authorList>
    </citation>
    <scope>NUCLEOTIDE SEQUENCE [LARGE SCALE GENOMIC DNA]</scope>
    <source>
        <strain evidence="6">Parrot Tar II</strain>
    </source>
</reference>
<comment type="caution">
    <text evidence="6">The sequence shown here is derived from an EMBL/GenBank/DDBJ whole genome shotgun (WGS) entry which is preliminary data.</text>
</comment>
<dbReference type="GO" id="GO:0005737">
    <property type="term" value="C:cytoplasm"/>
    <property type="evidence" value="ECO:0007669"/>
    <property type="project" value="InterPro"/>
</dbReference>
<dbReference type="Pfam" id="PF02833">
    <property type="entry name" value="DHHA2"/>
    <property type="match status" value="1"/>
</dbReference>
<dbReference type="GO" id="GO:0004309">
    <property type="term" value="F:exopolyphosphatase activity"/>
    <property type="evidence" value="ECO:0007669"/>
    <property type="project" value="TreeGrafter"/>
</dbReference>
<dbReference type="InterPro" id="IPR001667">
    <property type="entry name" value="DDH_dom"/>
</dbReference>
<name>A0A640K8D9_LEITA</name>
<dbReference type="Pfam" id="PF01368">
    <property type="entry name" value="DHH"/>
    <property type="match status" value="1"/>
</dbReference>
<dbReference type="SUPFAM" id="SSF64182">
    <property type="entry name" value="DHH phosphoesterases"/>
    <property type="match status" value="1"/>
</dbReference>
<dbReference type="VEuPathDB" id="TriTrypDB:LtaPh_0103100"/>
<dbReference type="InterPro" id="IPR004097">
    <property type="entry name" value="DHHA2"/>
</dbReference>
<dbReference type="InterPro" id="IPR038222">
    <property type="entry name" value="DHHA2_dom_sf"/>
</dbReference>
<dbReference type="InterPro" id="IPR038763">
    <property type="entry name" value="DHH_sf"/>
</dbReference>
<keyword evidence="3" id="KW-0378">Hydrolase</keyword>
<dbReference type="PANTHER" id="PTHR12112">
    <property type="entry name" value="BNIP - RELATED"/>
    <property type="match status" value="1"/>
</dbReference>
<accession>A0A640K8D9</accession>
<evidence type="ECO:0000313" key="6">
    <source>
        <dbReference type="EMBL" id="GET85385.1"/>
    </source>
</evidence>
<keyword evidence="7" id="KW-1185">Reference proteome</keyword>
<dbReference type="PANTHER" id="PTHR12112:SF39">
    <property type="entry name" value="EG:152A3.5 PROTEIN (FBGN0003116_PN PROTEIN)"/>
    <property type="match status" value="1"/>
</dbReference>
<sequence>MPSVINDYLRRCLKKVAGKVQPLTVVQGNEGGDMDSIVGCIYLAMLFDKHPKFGFENPVPVLNFPHEDFGLRNDVVNLFKELGIDASLLMSVQRGQIAHNFVDIAALNASIVLYDHNKLRESQSYLASRVMGVVDHHFDEQQYLDTAVKLRILRTVGSACTLVTELYRECGENVECPTLLAAPIVLDTVNFEPAQKKATAEDIAAYKWLHEKEAPDSADAEALFAKLSKWKDDVLVLSVPQILRRDYKQFSFKARTKKGVMVTGTSSVPCACKQLEDHFSIDVIVTEAAKYVEQHQLDVLIFAFAGKVDDKHSREVAFCAKPDVMSFFSPFVSESPGGVSFTMITKFKTADGAYEYASYSLSDPSISRKKLVPALSEFLAEGTWSLL</sequence>
<dbReference type="Gene3D" id="3.10.310.20">
    <property type="entry name" value="DHHA2 domain"/>
    <property type="match status" value="1"/>
</dbReference>
<evidence type="ECO:0000256" key="2">
    <source>
        <dbReference type="ARBA" id="ARBA00022723"/>
    </source>
</evidence>
<keyword evidence="2" id="KW-0479">Metal-binding</keyword>
<proteinExistence type="predicted"/>
<gene>
    <name evidence="6" type="ORF">LtaPh_0103100</name>
</gene>
<evidence type="ECO:0000313" key="7">
    <source>
        <dbReference type="Proteomes" id="UP000419144"/>
    </source>
</evidence>
<evidence type="ECO:0000256" key="4">
    <source>
        <dbReference type="ARBA" id="ARBA00023211"/>
    </source>
</evidence>
<protein>
    <submittedName>
        <fullName evidence="6">Acidocalcisomal exopolyphosphatase, putative</fullName>
    </submittedName>
</protein>
<dbReference type="AlphaFoldDB" id="A0A640K8D9"/>